<feature type="domain" description="Fibrinogen C-terminal" evidence="2">
    <location>
        <begin position="77"/>
        <end position="249"/>
    </location>
</feature>
<feature type="signal peptide" evidence="1">
    <location>
        <begin position="1"/>
        <end position="21"/>
    </location>
</feature>
<dbReference type="AlphaFoldDB" id="A0A8B8EKE4"/>
<dbReference type="NCBIfam" id="NF040941">
    <property type="entry name" value="GGGWT_bact"/>
    <property type="match status" value="2"/>
</dbReference>
<dbReference type="Proteomes" id="UP000694844">
    <property type="component" value="Chromosome 5"/>
</dbReference>
<dbReference type="InterPro" id="IPR002181">
    <property type="entry name" value="Fibrinogen_a/b/g_C_dom"/>
</dbReference>
<feature type="chain" id="PRO_5034015786" evidence="1">
    <location>
        <begin position="22"/>
        <end position="419"/>
    </location>
</feature>
<name>A0A8B8EKE4_CRAVI</name>
<sequence length="419" mass="48260">MGSHWIFHLLFLIRSVMEVVSVEPHTQIKGSVESLLLKSGSWNWRHLNTSVKVDSPVSVDVSLTSHYRLTGKHFIKYLKLQKRRDCASILRAIPNTKGRDDVYTIYPDLKTRKLVYCDMTTEGGGWTVIQRRMDGSGDFDQNWESYKEGFGNVEGEYWLGNEAIHLLTKKSNQELRVDMEKFTGEKAYAKYSTFYVGTESQKYKLTIGGYNGNAGDSLAINNGMKFSTKDQDTGSCAKTYHAGWWFKACSRNVESLLQLTPWKWRHLNTSVKVDSPVSVDVSLTSHYRLTGKHFITKYLQLQKQRDCASVLKRIPNAKGRDGVYTIYPDLKTKKLVYCDMRTEGGGWTVIQRRLDGSVDFYRNWESYKEGFGEAEGEYWLGNEALHHVTNKTRAKSGPAEVYRRESIRQVFHFLCRKRI</sequence>
<dbReference type="Pfam" id="PF00147">
    <property type="entry name" value="Fibrinogen_C"/>
    <property type="match status" value="2"/>
</dbReference>
<dbReference type="PROSITE" id="PS51406">
    <property type="entry name" value="FIBRINOGEN_C_2"/>
    <property type="match status" value="2"/>
</dbReference>
<dbReference type="KEGG" id="cvn:111134923"/>
<dbReference type="GeneID" id="111134923"/>
<dbReference type="Gene3D" id="3.90.215.10">
    <property type="entry name" value="Gamma Fibrinogen, chain A, domain 1"/>
    <property type="match status" value="2"/>
</dbReference>
<dbReference type="PANTHER" id="PTHR19143">
    <property type="entry name" value="FIBRINOGEN/TENASCIN/ANGIOPOEITIN"/>
    <property type="match status" value="1"/>
</dbReference>
<dbReference type="CDD" id="cd00087">
    <property type="entry name" value="FReD"/>
    <property type="match status" value="1"/>
</dbReference>
<keyword evidence="3" id="KW-1185">Reference proteome</keyword>
<dbReference type="InterPro" id="IPR036056">
    <property type="entry name" value="Fibrinogen-like_C"/>
</dbReference>
<evidence type="ECO:0000259" key="2">
    <source>
        <dbReference type="PROSITE" id="PS51406"/>
    </source>
</evidence>
<dbReference type="InterPro" id="IPR050373">
    <property type="entry name" value="Fibrinogen_C-term_domain"/>
</dbReference>
<evidence type="ECO:0000313" key="3">
    <source>
        <dbReference type="Proteomes" id="UP000694844"/>
    </source>
</evidence>
<evidence type="ECO:0000313" key="4">
    <source>
        <dbReference type="RefSeq" id="XP_022340186.1"/>
    </source>
</evidence>
<dbReference type="InterPro" id="IPR014716">
    <property type="entry name" value="Fibrinogen_a/b/g_C_1"/>
</dbReference>
<gene>
    <name evidence="4" type="primary">LOC111134923</name>
</gene>
<evidence type="ECO:0000256" key="1">
    <source>
        <dbReference type="SAM" id="SignalP"/>
    </source>
</evidence>
<feature type="domain" description="Fibrinogen C-terminal" evidence="2">
    <location>
        <begin position="298"/>
        <end position="390"/>
    </location>
</feature>
<dbReference type="SUPFAM" id="SSF56496">
    <property type="entry name" value="Fibrinogen C-terminal domain-like"/>
    <property type="match status" value="2"/>
</dbReference>
<dbReference type="GO" id="GO:0005615">
    <property type="term" value="C:extracellular space"/>
    <property type="evidence" value="ECO:0007669"/>
    <property type="project" value="TreeGrafter"/>
</dbReference>
<dbReference type="OrthoDB" id="7940501at2759"/>
<proteinExistence type="predicted"/>
<dbReference type="SMART" id="SM00186">
    <property type="entry name" value="FBG"/>
    <property type="match status" value="1"/>
</dbReference>
<organism evidence="3 4">
    <name type="scientific">Crassostrea virginica</name>
    <name type="common">Eastern oyster</name>
    <dbReference type="NCBI Taxonomy" id="6565"/>
    <lineage>
        <taxon>Eukaryota</taxon>
        <taxon>Metazoa</taxon>
        <taxon>Spiralia</taxon>
        <taxon>Lophotrochozoa</taxon>
        <taxon>Mollusca</taxon>
        <taxon>Bivalvia</taxon>
        <taxon>Autobranchia</taxon>
        <taxon>Pteriomorphia</taxon>
        <taxon>Ostreida</taxon>
        <taxon>Ostreoidea</taxon>
        <taxon>Ostreidae</taxon>
        <taxon>Crassostrea</taxon>
    </lineage>
</organism>
<accession>A0A8B8EKE4</accession>
<protein>
    <submittedName>
        <fullName evidence="4">Uncharacterized protein LOC111134923</fullName>
    </submittedName>
</protein>
<keyword evidence="1" id="KW-0732">Signal</keyword>
<reference evidence="4" key="1">
    <citation type="submission" date="2025-08" db="UniProtKB">
        <authorList>
            <consortium name="RefSeq"/>
        </authorList>
    </citation>
    <scope>IDENTIFICATION</scope>
    <source>
        <tissue evidence="4">Whole sample</tissue>
    </source>
</reference>
<dbReference type="RefSeq" id="XP_022340186.1">
    <property type="nucleotide sequence ID" value="XM_022484478.1"/>
</dbReference>